<evidence type="ECO:0000313" key="10">
    <source>
        <dbReference type="Proteomes" id="UP000653454"/>
    </source>
</evidence>
<keyword evidence="3" id="KW-0227">DNA damage</keyword>
<comment type="similarity">
    <text evidence="2">Belongs to the uracil-DNA glycosylase (UDG) superfamily. SMUG1 family.</text>
</comment>
<protein>
    <submittedName>
        <fullName evidence="9">(diamondback moth) hypothetical protein</fullName>
    </submittedName>
</protein>
<evidence type="ECO:0000256" key="1">
    <source>
        <dbReference type="ARBA" id="ARBA00004123"/>
    </source>
</evidence>
<dbReference type="GO" id="GO:0003677">
    <property type="term" value="F:DNA binding"/>
    <property type="evidence" value="ECO:0007669"/>
    <property type="project" value="UniProtKB-KW"/>
</dbReference>
<evidence type="ECO:0000256" key="4">
    <source>
        <dbReference type="ARBA" id="ARBA00022801"/>
    </source>
</evidence>
<feature type="domain" description="Uracil-DNA glycosylase-like" evidence="8">
    <location>
        <begin position="69"/>
        <end position="253"/>
    </location>
</feature>
<dbReference type="PANTHER" id="PTHR13235">
    <property type="entry name" value="SINGLE-STRAND SELECTIVE MONOFUNCTIONAL URACIL DNA GLYCOSYLASE"/>
    <property type="match status" value="1"/>
</dbReference>
<comment type="caution">
    <text evidence="9">The sequence shown here is derived from an EMBL/GenBank/DDBJ whole genome shotgun (WGS) entry which is preliminary data.</text>
</comment>
<keyword evidence="7" id="KW-0539">Nucleus</keyword>
<evidence type="ECO:0000256" key="3">
    <source>
        <dbReference type="ARBA" id="ARBA00022763"/>
    </source>
</evidence>
<dbReference type="CDD" id="cd19374">
    <property type="entry name" value="UDG-F3_SMUG1-like"/>
    <property type="match status" value="1"/>
</dbReference>
<dbReference type="GO" id="GO:0000703">
    <property type="term" value="F:oxidized pyrimidine nucleobase lesion DNA N-glycosylase activity"/>
    <property type="evidence" value="ECO:0007669"/>
    <property type="project" value="TreeGrafter"/>
</dbReference>
<proteinExistence type="inferred from homology"/>
<dbReference type="EMBL" id="CAJHNJ030000135">
    <property type="protein sequence ID" value="CAG9136332.1"/>
    <property type="molecule type" value="Genomic_DNA"/>
</dbReference>
<dbReference type="FunFam" id="3.40.470.10:FF:000005">
    <property type="entry name" value="Single-strand selective monofunctional uracil DNA glycosylase"/>
    <property type="match status" value="1"/>
</dbReference>
<dbReference type="GO" id="GO:0006284">
    <property type="term" value="P:base-excision repair"/>
    <property type="evidence" value="ECO:0007669"/>
    <property type="project" value="InterPro"/>
</dbReference>
<name>A0A8S4GBT3_PLUXY</name>
<dbReference type="Pfam" id="PF03167">
    <property type="entry name" value="UDG"/>
    <property type="match status" value="1"/>
</dbReference>
<accession>A0A8S4GBT3</accession>
<evidence type="ECO:0000313" key="9">
    <source>
        <dbReference type="EMBL" id="CAG9136332.1"/>
    </source>
</evidence>
<keyword evidence="4" id="KW-0378">Hydrolase</keyword>
<reference evidence="9" key="1">
    <citation type="submission" date="2020-11" db="EMBL/GenBank/DDBJ databases">
        <authorList>
            <person name="Whiteford S."/>
        </authorList>
    </citation>
    <scope>NUCLEOTIDE SEQUENCE</scope>
</reference>
<sequence length="276" mass="31827">MEEDNVVSSFFVENAVEADKHETIPEDFLDLIDELNLKLSEFQIPSPVECVYNPTLYARQPFEMYIRNFCNSKKNIMYFGMNPGPWGMSQTGVPFGEVNLVRDWLGINGPVGKPEKELKARPVNGFGCTRSEISGKRFWNLFKSICGVPQNFFQTSFVYNYLPQQWLKSNGCNVTPGDFKASQMQPLYDMCDPTFIKVLKLYDVQIIVAIGKFCETRAKKAVEKHLPNSSVQIYYLPHPSPRTVNNNDWDKKAIEHLNKYNLIQYYNNSIKTEEKT</sequence>
<keyword evidence="10" id="KW-1185">Reference proteome</keyword>
<dbReference type="Proteomes" id="UP000653454">
    <property type="component" value="Unassembled WGS sequence"/>
</dbReference>
<comment type="subcellular location">
    <subcellularLocation>
        <location evidence="1">Nucleus</location>
    </subcellularLocation>
</comment>
<evidence type="ECO:0000256" key="7">
    <source>
        <dbReference type="ARBA" id="ARBA00023242"/>
    </source>
</evidence>
<evidence type="ECO:0000256" key="5">
    <source>
        <dbReference type="ARBA" id="ARBA00023125"/>
    </source>
</evidence>
<dbReference type="InterPro" id="IPR039134">
    <property type="entry name" value="SMUG1"/>
</dbReference>
<evidence type="ECO:0000259" key="8">
    <source>
        <dbReference type="Pfam" id="PF03167"/>
    </source>
</evidence>
<gene>
    <name evidence="9" type="ORF">PLXY2_LOCUS14568</name>
</gene>
<dbReference type="SUPFAM" id="SSF52141">
    <property type="entry name" value="Uracil-DNA glycosylase-like"/>
    <property type="match status" value="1"/>
</dbReference>
<dbReference type="GO" id="GO:0005634">
    <property type="term" value="C:nucleus"/>
    <property type="evidence" value="ECO:0007669"/>
    <property type="project" value="UniProtKB-SubCell"/>
</dbReference>
<organism evidence="9 10">
    <name type="scientific">Plutella xylostella</name>
    <name type="common">Diamondback moth</name>
    <name type="synonym">Plutella maculipennis</name>
    <dbReference type="NCBI Taxonomy" id="51655"/>
    <lineage>
        <taxon>Eukaryota</taxon>
        <taxon>Metazoa</taxon>
        <taxon>Ecdysozoa</taxon>
        <taxon>Arthropoda</taxon>
        <taxon>Hexapoda</taxon>
        <taxon>Insecta</taxon>
        <taxon>Pterygota</taxon>
        <taxon>Neoptera</taxon>
        <taxon>Endopterygota</taxon>
        <taxon>Lepidoptera</taxon>
        <taxon>Glossata</taxon>
        <taxon>Ditrysia</taxon>
        <taxon>Yponomeutoidea</taxon>
        <taxon>Plutellidae</taxon>
        <taxon>Plutella</taxon>
    </lineage>
</organism>
<keyword evidence="6" id="KW-0234">DNA repair</keyword>
<keyword evidence="5" id="KW-0238">DNA-binding</keyword>
<evidence type="ECO:0000256" key="6">
    <source>
        <dbReference type="ARBA" id="ARBA00023204"/>
    </source>
</evidence>
<dbReference type="InterPro" id="IPR005122">
    <property type="entry name" value="Uracil-DNA_glycosylase-like"/>
</dbReference>
<dbReference type="InterPro" id="IPR036895">
    <property type="entry name" value="Uracil-DNA_glycosylase-like_sf"/>
</dbReference>
<evidence type="ECO:0000256" key="2">
    <source>
        <dbReference type="ARBA" id="ARBA00007889"/>
    </source>
</evidence>
<dbReference type="Gene3D" id="3.40.470.10">
    <property type="entry name" value="Uracil-DNA glycosylase-like domain"/>
    <property type="match status" value="1"/>
</dbReference>
<dbReference type="PANTHER" id="PTHR13235:SF2">
    <property type="entry name" value="SINGLE-STRAND SELECTIVE MONOFUNCTIONAL URACIL DNA GLYCOSYLASE"/>
    <property type="match status" value="1"/>
</dbReference>
<dbReference type="GO" id="GO:0017065">
    <property type="term" value="F:single-strand selective uracil DNA N-glycosylase activity"/>
    <property type="evidence" value="ECO:0007669"/>
    <property type="project" value="InterPro"/>
</dbReference>
<dbReference type="AlphaFoldDB" id="A0A8S4GBT3"/>